<dbReference type="Pfam" id="PF13499">
    <property type="entry name" value="EF-hand_7"/>
    <property type="match status" value="1"/>
</dbReference>
<evidence type="ECO:0000313" key="4">
    <source>
        <dbReference type="EMBL" id="VVC32908.1"/>
    </source>
</evidence>
<proteinExistence type="predicted"/>
<dbReference type="AlphaFoldDB" id="A0A5E4MN22"/>
<protein>
    <submittedName>
        <fullName evidence="4">EF-Hand 1, calcium-binding site,EF-hand domain pair,EF-hand domain</fullName>
    </submittedName>
</protein>
<keyword evidence="1" id="KW-0677">Repeat</keyword>
<keyword evidence="5" id="KW-1185">Reference proteome</keyword>
<dbReference type="InterPro" id="IPR018247">
    <property type="entry name" value="EF_Hand_1_Ca_BS"/>
</dbReference>
<dbReference type="InterPro" id="IPR050403">
    <property type="entry name" value="Myosin_RLC"/>
</dbReference>
<dbReference type="Gene3D" id="1.10.238.10">
    <property type="entry name" value="EF-hand"/>
    <property type="match status" value="2"/>
</dbReference>
<feature type="domain" description="EF-hand" evidence="3">
    <location>
        <begin position="27"/>
        <end position="62"/>
    </location>
</feature>
<dbReference type="SMART" id="SM00054">
    <property type="entry name" value="EFh"/>
    <property type="match status" value="2"/>
</dbReference>
<dbReference type="PROSITE" id="PS00018">
    <property type="entry name" value="EF_HAND_1"/>
    <property type="match status" value="1"/>
</dbReference>
<gene>
    <name evidence="4" type="ORF">CINCED_3A000835</name>
</gene>
<dbReference type="PROSITE" id="PS50222">
    <property type="entry name" value="EF_HAND_2"/>
    <property type="match status" value="2"/>
</dbReference>
<evidence type="ECO:0000313" key="5">
    <source>
        <dbReference type="Proteomes" id="UP000325440"/>
    </source>
</evidence>
<evidence type="ECO:0000256" key="2">
    <source>
        <dbReference type="ARBA" id="ARBA00022837"/>
    </source>
</evidence>
<dbReference type="OrthoDB" id="429467at2759"/>
<keyword evidence="2" id="KW-0106">Calcium</keyword>
<dbReference type="GO" id="GO:0005509">
    <property type="term" value="F:calcium ion binding"/>
    <property type="evidence" value="ECO:0007669"/>
    <property type="project" value="InterPro"/>
</dbReference>
<dbReference type="Proteomes" id="UP000325440">
    <property type="component" value="Unassembled WGS sequence"/>
</dbReference>
<dbReference type="InterPro" id="IPR002048">
    <property type="entry name" value="EF_hand_dom"/>
</dbReference>
<dbReference type="InterPro" id="IPR011992">
    <property type="entry name" value="EF-hand-dom_pair"/>
</dbReference>
<evidence type="ECO:0000256" key="1">
    <source>
        <dbReference type="ARBA" id="ARBA00022737"/>
    </source>
</evidence>
<dbReference type="Pfam" id="PF13405">
    <property type="entry name" value="EF-hand_6"/>
    <property type="match status" value="1"/>
</dbReference>
<dbReference type="SUPFAM" id="SSF47473">
    <property type="entry name" value="EF-hand"/>
    <property type="match status" value="1"/>
</dbReference>
<evidence type="ECO:0000259" key="3">
    <source>
        <dbReference type="PROSITE" id="PS50222"/>
    </source>
</evidence>
<dbReference type="PANTHER" id="PTHR23049">
    <property type="entry name" value="MYOSIN REGULATORY LIGHT CHAIN 2"/>
    <property type="match status" value="1"/>
</dbReference>
<accession>A0A5E4MN22</accession>
<name>A0A5E4MN22_9HEMI</name>
<organism evidence="4 5">
    <name type="scientific">Cinara cedri</name>
    <dbReference type="NCBI Taxonomy" id="506608"/>
    <lineage>
        <taxon>Eukaryota</taxon>
        <taxon>Metazoa</taxon>
        <taxon>Ecdysozoa</taxon>
        <taxon>Arthropoda</taxon>
        <taxon>Hexapoda</taxon>
        <taxon>Insecta</taxon>
        <taxon>Pterygota</taxon>
        <taxon>Neoptera</taxon>
        <taxon>Paraneoptera</taxon>
        <taxon>Hemiptera</taxon>
        <taxon>Sternorrhyncha</taxon>
        <taxon>Aphidomorpha</taxon>
        <taxon>Aphidoidea</taxon>
        <taxon>Aphididae</taxon>
        <taxon>Lachninae</taxon>
        <taxon>Cinara</taxon>
    </lineage>
</organism>
<reference evidence="4 5" key="1">
    <citation type="submission" date="2019-08" db="EMBL/GenBank/DDBJ databases">
        <authorList>
            <person name="Alioto T."/>
            <person name="Alioto T."/>
            <person name="Gomez Garrido J."/>
        </authorList>
    </citation>
    <scope>NUCLEOTIDE SEQUENCE [LARGE SCALE GENOMIC DNA]</scope>
</reference>
<sequence>MATDNDTKNRVATRKQRFKVLASFEPAQIHEFKIIFDIIDQNRDGLIDKKDLHGILVSLGKNPTDDFLEVMINDAPGPIDFTTFLMVFEEKLRGTDPGNVLKNAFGNFDKNNKGLVDAEQLRELLVTTGDKFTDKEVDEIYHDAPILDGFFDYVEFTRILKHDVIEKDQI</sequence>
<dbReference type="EMBL" id="CABPRJ010000960">
    <property type="protein sequence ID" value="VVC32908.1"/>
    <property type="molecule type" value="Genomic_DNA"/>
</dbReference>
<feature type="domain" description="EF-hand" evidence="3">
    <location>
        <begin position="96"/>
        <end position="131"/>
    </location>
</feature>
<dbReference type="FunFam" id="1.10.238.10:FF:000001">
    <property type="entry name" value="Calmodulin 1"/>
    <property type="match status" value="1"/>
</dbReference>